<evidence type="ECO:0000259" key="4">
    <source>
        <dbReference type="Pfam" id="PF00155"/>
    </source>
</evidence>
<comment type="caution">
    <text evidence="5">The sequence shown here is derived from an EMBL/GenBank/DDBJ whole genome shotgun (WGS) entry which is preliminary data.</text>
</comment>
<dbReference type="Pfam" id="PF00155">
    <property type="entry name" value="Aminotran_1_2"/>
    <property type="match status" value="1"/>
</dbReference>
<dbReference type="SUPFAM" id="SSF53383">
    <property type="entry name" value="PLP-dependent transferases"/>
    <property type="match status" value="1"/>
</dbReference>
<dbReference type="InterPro" id="IPR015424">
    <property type="entry name" value="PyrdxlP-dep_Trfase"/>
</dbReference>
<evidence type="ECO:0000256" key="3">
    <source>
        <dbReference type="ARBA" id="ARBA00022679"/>
    </source>
</evidence>
<dbReference type="GO" id="GO:0030170">
    <property type="term" value="F:pyridoxal phosphate binding"/>
    <property type="evidence" value="ECO:0007669"/>
    <property type="project" value="InterPro"/>
</dbReference>
<keyword evidence="3" id="KW-0808">Transferase</keyword>
<reference evidence="5" key="1">
    <citation type="submission" date="2023-03" db="EMBL/GenBank/DDBJ databases">
        <title>Multiphase analysis and comparison of six strains from genera Psychromarinibacter, Lutimaribacter, and Maritimibacter, including a novel species: Psychromarinibacter sediminicola sp. nov.</title>
        <authorList>
            <person name="Wang Y.-H."/>
            <person name="Ye M.-Q."/>
            <person name="Du Z.-J."/>
        </authorList>
    </citation>
    <scope>NUCLEOTIDE SEQUENCE</scope>
    <source>
        <strain evidence="5">C21-152</strain>
    </source>
</reference>
<protein>
    <submittedName>
        <fullName evidence="5">Aminotransferase class I/II-fold pyridoxal phosphate-dependent enzyme</fullName>
    </submittedName>
</protein>
<dbReference type="CDD" id="cd00609">
    <property type="entry name" value="AAT_like"/>
    <property type="match status" value="1"/>
</dbReference>
<dbReference type="GO" id="GO:0008483">
    <property type="term" value="F:transaminase activity"/>
    <property type="evidence" value="ECO:0007669"/>
    <property type="project" value="UniProtKB-KW"/>
</dbReference>
<evidence type="ECO:0000256" key="2">
    <source>
        <dbReference type="ARBA" id="ARBA00022576"/>
    </source>
</evidence>
<evidence type="ECO:0000313" key="6">
    <source>
        <dbReference type="Proteomes" id="UP001220964"/>
    </source>
</evidence>
<sequence length="394" mass="43342">MTFPERFSNLPEYAFPRLRTLLDDYAPGGEPILMSLGEPRHPFPDWIGQVIASHLDEFGRYPPNDGSPELLNAITGWIGRRYGVPVALDRQIMALNGTREGLFNACMALCPEVTRGGREPAVLMPNPFYQVYAVAALAVGAEPIYVPATRETGFLPDFAALPAEVLERAEIVYLCSPANPQGVVAGRPYWAELIELAEQHDFTVFADECYSELYRDDPPVGAMQVAYEMGASPERVVIFHSLSKRSNLPGLRSGFVAGGPESIARIKTLRAYAGAPLPLPLQRVAERLWADEAHVAENRALYQEKYRLADEIFGDIPGYLPPEAGFFLWLPVADSEEAALKLWTETGVRVLPGAYLGRDTGDGNPGAGYIRAALVAPFEDTRRGLTQLRDCLYG</sequence>
<feature type="domain" description="Aminotransferase class I/classII large" evidence="4">
    <location>
        <begin position="34"/>
        <end position="358"/>
    </location>
</feature>
<name>A0AAE3NQR0_9RHOB</name>
<gene>
    <name evidence="5" type="ORF">P1J78_08065</name>
</gene>
<dbReference type="InterPro" id="IPR004839">
    <property type="entry name" value="Aminotransferase_I/II_large"/>
</dbReference>
<dbReference type="EMBL" id="JARGYC010000016">
    <property type="protein sequence ID" value="MDF0600681.1"/>
    <property type="molecule type" value="Genomic_DNA"/>
</dbReference>
<dbReference type="AlphaFoldDB" id="A0AAE3NQR0"/>
<organism evidence="5 6">
    <name type="scientific">Psychromarinibacter sediminicola</name>
    <dbReference type="NCBI Taxonomy" id="3033385"/>
    <lineage>
        <taxon>Bacteria</taxon>
        <taxon>Pseudomonadati</taxon>
        <taxon>Pseudomonadota</taxon>
        <taxon>Alphaproteobacteria</taxon>
        <taxon>Rhodobacterales</taxon>
        <taxon>Paracoccaceae</taxon>
        <taxon>Psychromarinibacter</taxon>
    </lineage>
</organism>
<dbReference type="PANTHER" id="PTHR42832:SF3">
    <property type="entry name" value="L-GLUTAMINE--4-(METHYLSULFANYL)-2-OXOBUTANOATE AMINOTRANSFERASE"/>
    <property type="match status" value="1"/>
</dbReference>
<evidence type="ECO:0000313" key="5">
    <source>
        <dbReference type="EMBL" id="MDF0600681.1"/>
    </source>
</evidence>
<comment type="cofactor">
    <cofactor evidence="1">
        <name>pyridoxal 5'-phosphate</name>
        <dbReference type="ChEBI" id="CHEBI:597326"/>
    </cofactor>
</comment>
<dbReference type="Proteomes" id="UP001220964">
    <property type="component" value="Unassembled WGS sequence"/>
</dbReference>
<dbReference type="InterPro" id="IPR015421">
    <property type="entry name" value="PyrdxlP-dep_Trfase_major"/>
</dbReference>
<dbReference type="RefSeq" id="WP_275566824.1">
    <property type="nucleotide sequence ID" value="NZ_JARGYC010000016.1"/>
</dbReference>
<proteinExistence type="predicted"/>
<evidence type="ECO:0000256" key="1">
    <source>
        <dbReference type="ARBA" id="ARBA00001933"/>
    </source>
</evidence>
<keyword evidence="6" id="KW-1185">Reference proteome</keyword>
<keyword evidence="2 5" id="KW-0032">Aminotransferase</keyword>
<dbReference type="InterPro" id="IPR015422">
    <property type="entry name" value="PyrdxlP-dep_Trfase_small"/>
</dbReference>
<dbReference type="PANTHER" id="PTHR42832">
    <property type="entry name" value="AMINO ACID AMINOTRANSFERASE"/>
    <property type="match status" value="1"/>
</dbReference>
<dbReference type="Gene3D" id="3.40.640.10">
    <property type="entry name" value="Type I PLP-dependent aspartate aminotransferase-like (Major domain)"/>
    <property type="match status" value="1"/>
</dbReference>
<dbReference type="Gene3D" id="3.90.1150.10">
    <property type="entry name" value="Aspartate Aminotransferase, domain 1"/>
    <property type="match status" value="1"/>
</dbReference>
<dbReference type="InterPro" id="IPR050881">
    <property type="entry name" value="LL-DAP_aminotransferase"/>
</dbReference>
<accession>A0AAE3NQR0</accession>